<accession>A0A1F7JHY2</accession>
<feature type="transmembrane region" description="Helical" evidence="1">
    <location>
        <begin position="179"/>
        <end position="198"/>
    </location>
</feature>
<keyword evidence="1" id="KW-0472">Membrane</keyword>
<feature type="transmembrane region" description="Helical" evidence="1">
    <location>
        <begin position="107"/>
        <end position="132"/>
    </location>
</feature>
<comment type="caution">
    <text evidence="2">The sequence shown here is derived from an EMBL/GenBank/DDBJ whole genome shotgun (WGS) entry which is preliminary data.</text>
</comment>
<evidence type="ECO:0000313" key="3">
    <source>
        <dbReference type="Proteomes" id="UP000177418"/>
    </source>
</evidence>
<dbReference type="AlphaFoldDB" id="A0A1F7JHY2"/>
<feature type="transmembrane region" description="Helical" evidence="1">
    <location>
        <begin position="74"/>
        <end position="95"/>
    </location>
</feature>
<dbReference type="Pfam" id="PF05552">
    <property type="entry name" value="MS_channel_1st_1"/>
    <property type="match status" value="2"/>
</dbReference>
<feature type="transmembrane region" description="Helical" evidence="1">
    <location>
        <begin position="153"/>
        <end position="173"/>
    </location>
</feature>
<sequence length="217" mass="23904">MFKIVNDIISNFFLNIIYYLPNFIGGLIIFTIGLVLSQIVKRGLYSLFSVFKLEALAKAAHIGTIKQIQVWKEILIELVSWSVVILFLIPAAEVWGLSRVTVVLNQLIVYLPNVFIAVIVGFIGLLLAHLFSDLVRHSLVGAGLKLASSLAEMTRYSIIFFTILIVLSQLGIAQDLIKILFTGIVAMVAIAGGLAFGLGGKDLAREFLDELKKNLNQ</sequence>
<gene>
    <name evidence="2" type="ORF">A3H78_04295</name>
</gene>
<keyword evidence="1" id="KW-0812">Transmembrane</keyword>
<reference evidence="2 3" key="1">
    <citation type="journal article" date="2016" name="Nat. Commun.">
        <title>Thousands of microbial genomes shed light on interconnected biogeochemical processes in an aquifer system.</title>
        <authorList>
            <person name="Anantharaman K."/>
            <person name="Brown C.T."/>
            <person name="Hug L.A."/>
            <person name="Sharon I."/>
            <person name="Castelle C.J."/>
            <person name="Probst A.J."/>
            <person name="Thomas B.C."/>
            <person name="Singh A."/>
            <person name="Wilkins M.J."/>
            <person name="Karaoz U."/>
            <person name="Brodie E.L."/>
            <person name="Williams K.H."/>
            <person name="Hubbard S.S."/>
            <person name="Banfield J.F."/>
        </authorList>
    </citation>
    <scope>NUCLEOTIDE SEQUENCE [LARGE SCALE GENOMIC DNA]</scope>
</reference>
<evidence type="ECO:0000313" key="2">
    <source>
        <dbReference type="EMBL" id="OGK55229.1"/>
    </source>
</evidence>
<name>A0A1F7JHY2_9BACT</name>
<dbReference type="EMBL" id="MGAV01000008">
    <property type="protein sequence ID" value="OGK55229.1"/>
    <property type="molecule type" value="Genomic_DNA"/>
</dbReference>
<feature type="transmembrane region" description="Helical" evidence="1">
    <location>
        <begin position="12"/>
        <end position="36"/>
    </location>
</feature>
<dbReference type="InterPro" id="IPR008910">
    <property type="entry name" value="MSC_TM_helix"/>
</dbReference>
<protein>
    <submittedName>
        <fullName evidence="2">Uncharacterized protein</fullName>
    </submittedName>
</protein>
<dbReference type="Proteomes" id="UP000177418">
    <property type="component" value="Unassembled WGS sequence"/>
</dbReference>
<proteinExistence type="predicted"/>
<dbReference type="Gene3D" id="1.10.287.1260">
    <property type="match status" value="1"/>
</dbReference>
<organism evidence="2 3">
    <name type="scientific">Candidatus Roizmanbacteria bacterium RIFCSPLOWO2_02_FULL_36_11</name>
    <dbReference type="NCBI Taxonomy" id="1802071"/>
    <lineage>
        <taxon>Bacteria</taxon>
        <taxon>Candidatus Roizmaniibacteriota</taxon>
    </lineage>
</organism>
<evidence type="ECO:0000256" key="1">
    <source>
        <dbReference type="SAM" id="Phobius"/>
    </source>
</evidence>
<keyword evidence="1" id="KW-1133">Transmembrane helix</keyword>